<dbReference type="AlphaFoldDB" id="A0A1I0Q0S2"/>
<dbReference type="STRING" id="29529.SAMN04488122_1116"/>
<protein>
    <submittedName>
        <fullName evidence="2">Uncharacterized protein</fullName>
    </submittedName>
</protein>
<accession>A0A1I0Q0S2</accession>
<feature type="transmembrane region" description="Helical" evidence="1">
    <location>
        <begin position="185"/>
        <end position="204"/>
    </location>
</feature>
<dbReference type="OrthoDB" id="1120881at2"/>
<dbReference type="Proteomes" id="UP000199310">
    <property type="component" value="Unassembled WGS sequence"/>
</dbReference>
<gene>
    <name evidence="2" type="ORF">SAMN04488122_1116</name>
</gene>
<organism evidence="2 3">
    <name type="scientific">Chitinophaga arvensicola</name>
    <dbReference type="NCBI Taxonomy" id="29529"/>
    <lineage>
        <taxon>Bacteria</taxon>
        <taxon>Pseudomonadati</taxon>
        <taxon>Bacteroidota</taxon>
        <taxon>Chitinophagia</taxon>
        <taxon>Chitinophagales</taxon>
        <taxon>Chitinophagaceae</taxon>
        <taxon>Chitinophaga</taxon>
    </lineage>
</organism>
<feature type="transmembrane region" description="Helical" evidence="1">
    <location>
        <begin position="23"/>
        <end position="45"/>
    </location>
</feature>
<evidence type="ECO:0000313" key="2">
    <source>
        <dbReference type="EMBL" id="SEW20095.1"/>
    </source>
</evidence>
<keyword evidence="1" id="KW-0812">Transmembrane</keyword>
<keyword evidence="1" id="KW-1133">Transmembrane helix</keyword>
<reference evidence="3" key="1">
    <citation type="submission" date="2016-10" db="EMBL/GenBank/DDBJ databases">
        <authorList>
            <person name="Varghese N."/>
            <person name="Submissions S."/>
        </authorList>
    </citation>
    <scope>NUCLEOTIDE SEQUENCE [LARGE SCALE GENOMIC DNA]</scope>
    <source>
        <strain evidence="3">DSM 3695</strain>
    </source>
</reference>
<feature type="transmembrane region" description="Helical" evidence="1">
    <location>
        <begin position="112"/>
        <end position="132"/>
    </location>
</feature>
<feature type="transmembrane region" description="Helical" evidence="1">
    <location>
        <begin position="72"/>
        <end position="92"/>
    </location>
</feature>
<dbReference type="RefSeq" id="WP_089891612.1">
    <property type="nucleotide sequence ID" value="NZ_FOJG01000001.1"/>
</dbReference>
<name>A0A1I0Q0S2_9BACT</name>
<sequence>MTDQQHLQALTDIKRMMERSSRFISLSGLSGISAGIFGLVGAFIANSWMKEYYYNWNVSGIHSHNDFLELKFRLIALGLAVLVAALIGGTFFTWRKARQNNLPIWDLTSKKVLINTAIPLAAGGAFIAGLLYNHLEGLVAPTCLVFYGLAIINASKYTLPDVKYLGICEVILGTINLFYLSYGLYFWAVGFGLLHIIYGALMWWKYERKRTI</sequence>
<keyword evidence="3" id="KW-1185">Reference proteome</keyword>
<evidence type="ECO:0000313" key="3">
    <source>
        <dbReference type="Proteomes" id="UP000199310"/>
    </source>
</evidence>
<dbReference type="EMBL" id="FOJG01000001">
    <property type="protein sequence ID" value="SEW20095.1"/>
    <property type="molecule type" value="Genomic_DNA"/>
</dbReference>
<proteinExistence type="predicted"/>
<keyword evidence="1" id="KW-0472">Membrane</keyword>
<evidence type="ECO:0000256" key="1">
    <source>
        <dbReference type="SAM" id="Phobius"/>
    </source>
</evidence>